<keyword evidence="4 5" id="KW-0472">Membrane</keyword>
<dbReference type="GO" id="GO:0016020">
    <property type="term" value="C:membrane"/>
    <property type="evidence" value="ECO:0007669"/>
    <property type="project" value="UniProtKB-SubCell"/>
</dbReference>
<feature type="transmembrane region" description="Helical" evidence="5">
    <location>
        <begin position="73"/>
        <end position="93"/>
    </location>
</feature>
<dbReference type="PANTHER" id="PTHR23515">
    <property type="entry name" value="HIGH-AFFINITY NITRATE TRANSPORTER 2.3"/>
    <property type="match status" value="1"/>
</dbReference>
<gene>
    <name evidence="6" type="ORF">NCGR_LOCUS17597</name>
</gene>
<dbReference type="InterPro" id="IPR044772">
    <property type="entry name" value="NO3_transporter"/>
</dbReference>
<dbReference type="GO" id="GO:0015112">
    <property type="term" value="F:nitrate transmembrane transporter activity"/>
    <property type="evidence" value="ECO:0007669"/>
    <property type="project" value="InterPro"/>
</dbReference>
<dbReference type="Gene3D" id="1.20.1250.20">
    <property type="entry name" value="MFS general substrate transporter like domains"/>
    <property type="match status" value="1"/>
</dbReference>
<dbReference type="OrthoDB" id="434240at2759"/>
<keyword evidence="2 5" id="KW-0812">Transmembrane</keyword>
<evidence type="ECO:0000313" key="7">
    <source>
        <dbReference type="Proteomes" id="UP000604825"/>
    </source>
</evidence>
<comment type="subcellular location">
    <subcellularLocation>
        <location evidence="1">Membrane</location>
        <topology evidence="1">Multi-pass membrane protein</topology>
    </subcellularLocation>
</comment>
<evidence type="ECO:0000256" key="3">
    <source>
        <dbReference type="ARBA" id="ARBA00022989"/>
    </source>
</evidence>
<evidence type="ECO:0000256" key="1">
    <source>
        <dbReference type="ARBA" id="ARBA00004141"/>
    </source>
</evidence>
<protein>
    <submittedName>
        <fullName evidence="6">Uncharacterized protein</fullName>
    </submittedName>
</protein>
<comment type="caution">
    <text evidence="6">The sequence shown here is derived from an EMBL/GenBank/DDBJ whole genome shotgun (WGS) entry which is preliminary data.</text>
</comment>
<feature type="transmembrane region" description="Helical" evidence="5">
    <location>
        <begin position="41"/>
        <end position="61"/>
    </location>
</feature>
<evidence type="ECO:0000256" key="2">
    <source>
        <dbReference type="ARBA" id="ARBA00022692"/>
    </source>
</evidence>
<feature type="transmembrane region" description="Helical" evidence="5">
    <location>
        <begin position="99"/>
        <end position="119"/>
    </location>
</feature>
<evidence type="ECO:0000313" key="6">
    <source>
        <dbReference type="EMBL" id="CAD6225588.1"/>
    </source>
</evidence>
<name>A0A811NJI5_9POAL</name>
<sequence>MEAAGAAAACFGAMNAVARPAGGLASDAVARMFGMRGRLWLLWAVQTVGATLCMLVGRMGAAEASSLAATMAVMVACAVFVQAASGLTFGMLLCSPRCYHAALLFAMLCFLCFAPVLSLL</sequence>
<keyword evidence="7" id="KW-1185">Reference proteome</keyword>
<reference evidence="6" key="1">
    <citation type="submission" date="2020-10" db="EMBL/GenBank/DDBJ databases">
        <authorList>
            <person name="Han B."/>
            <person name="Lu T."/>
            <person name="Zhao Q."/>
            <person name="Huang X."/>
            <person name="Zhao Y."/>
        </authorList>
    </citation>
    <scope>NUCLEOTIDE SEQUENCE</scope>
</reference>
<organism evidence="6 7">
    <name type="scientific">Miscanthus lutarioriparius</name>
    <dbReference type="NCBI Taxonomy" id="422564"/>
    <lineage>
        <taxon>Eukaryota</taxon>
        <taxon>Viridiplantae</taxon>
        <taxon>Streptophyta</taxon>
        <taxon>Embryophyta</taxon>
        <taxon>Tracheophyta</taxon>
        <taxon>Spermatophyta</taxon>
        <taxon>Magnoliopsida</taxon>
        <taxon>Liliopsida</taxon>
        <taxon>Poales</taxon>
        <taxon>Poaceae</taxon>
        <taxon>PACMAD clade</taxon>
        <taxon>Panicoideae</taxon>
        <taxon>Andropogonodae</taxon>
        <taxon>Andropogoneae</taxon>
        <taxon>Saccharinae</taxon>
        <taxon>Miscanthus</taxon>
    </lineage>
</organism>
<accession>A0A811NJI5</accession>
<dbReference type="AlphaFoldDB" id="A0A811NJI5"/>
<dbReference type="Proteomes" id="UP000604825">
    <property type="component" value="Unassembled WGS sequence"/>
</dbReference>
<dbReference type="EMBL" id="CAJGYO010000004">
    <property type="protein sequence ID" value="CAD6225588.1"/>
    <property type="molecule type" value="Genomic_DNA"/>
</dbReference>
<evidence type="ECO:0000256" key="4">
    <source>
        <dbReference type="ARBA" id="ARBA00023136"/>
    </source>
</evidence>
<evidence type="ECO:0000256" key="5">
    <source>
        <dbReference type="SAM" id="Phobius"/>
    </source>
</evidence>
<proteinExistence type="predicted"/>
<dbReference type="InterPro" id="IPR036259">
    <property type="entry name" value="MFS_trans_sf"/>
</dbReference>
<keyword evidence="3 5" id="KW-1133">Transmembrane helix</keyword>